<comment type="caution">
    <text evidence="1">The sequence shown here is derived from an EMBL/GenBank/DDBJ whole genome shotgun (WGS) entry which is preliminary data.</text>
</comment>
<protein>
    <submittedName>
        <fullName evidence="1">Uncharacterized protein</fullName>
    </submittedName>
</protein>
<sequence length="102" mass="11262">MCAPEHINNTFRSYNIYLYGPPQADLPGMVHAFLDHLPLGTLCKGEQESLGALVSEGEIRTAVKLWQPPFDPEAVIVLVDLEKIFITLGLSRSHHAPNGAWP</sequence>
<name>A0AAV7PLA3_PLEWA</name>
<evidence type="ECO:0000313" key="2">
    <source>
        <dbReference type="Proteomes" id="UP001066276"/>
    </source>
</evidence>
<dbReference type="AlphaFoldDB" id="A0AAV7PLA3"/>
<evidence type="ECO:0000313" key="1">
    <source>
        <dbReference type="EMBL" id="KAJ1129072.1"/>
    </source>
</evidence>
<proteinExistence type="predicted"/>
<accession>A0AAV7PLA3</accession>
<dbReference type="EMBL" id="JANPWB010000011">
    <property type="protein sequence ID" value="KAJ1129072.1"/>
    <property type="molecule type" value="Genomic_DNA"/>
</dbReference>
<dbReference type="Proteomes" id="UP001066276">
    <property type="component" value="Chromosome 7"/>
</dbReference>
<keyword evidence="2" id="KW-1185">Reference proteome</keyword>
<reference evidence="1" key="1">
    <citation type="journal article" date="2022" name="bioRxiv">
        <title>Sequencing and chromosome-scale assembly of the giantPleurodeles waltlgenome.</title>
        <authorList>
            <person name="Brown T."/>
            <person name="Elewa A."/>
            <person name="Iarovenko S."/>
            <person name="Subramanian E."/>
            <person name="Araus A.J."/>
            <person name="Petzold A."/>
            <person name="Susuki M."/>
            <person name="Suzuki K.-i.T."/>
            <person name="Hayashi T."/>
            <person name="Toyoda A."/>
            <person name="Oliveira C."/>
            <person name="Osipova E."/>
            <person name="Leigh N.D."/>
            <person name="Simon A."/>
            <person name="Yun M.H."/>
        </authorList>
    </citation>
    <scope>NUCLEOTIDE SEQUENCE</scope>
    <source>
        <strain evidence="1">20211129_DDA</strain>
        <tissue evidence="1">Liver</tissue>
    </source>
</reference>
<organism evidence="1 2">
    <name type="scientific">Pleurodeles waltl</name>
    <name type="common">Iberian ribbed newt</name>
    <dbReference type="NCBI Taxonomy" id="8319"/>
    <lineage>
        <taxon>Eukaryota</taxon>
        <taxon>Metazoa</taxon>
        <taxon>Chordata</taxon>
        <taxon>Craniata</taxon>
        <taxon>Vertebrata</taxon>
        <taxon>Euteleostomi</taxon>
        <taxon>Amphibia</taxon>
        <taxon>Batrachia</taxon>
        <taxon>Caudata</taxon>
        <taxon>Salamandroidea</taxon>
        <taxon>Salamandridae</taxon>
        <taxon>Pleurodelinae</taxon>
        <taxon>Pleurodeles</taxon>
    </lineage>
</organism>
<gene>
    <name evidence="1" type="ORF">NDU88_007443</name>
</gene>